<protein>
    <submittedName>
        <fullName evidence="1">Phytosulfokines 3</fullName>
    </submittedName>
</protein>
<sequence>MTRCFPFFITTLLLLSYAEARPISITTTITVPESNPHGPASLPMTPSTEEASIEDEGCRDLESEWCLMRRSMIDHSDYIYTENTSEP</sequence>
<organism evidence="1 2">
    <name type="scientific">Camellia lanceoleosa</name>
    <dbReference type="NCBI Taxonomy" id="1840588"/>
    <lineage>
        <taxon>Eukaryota</taxon>
        <taxon>Viridiplantae</taxon>
        <taxon>Streptophyta</taxon>
        <taxon>Embryophyta</taxon>
        <taxon>Tracheophyta</taxon>
        <taxon>Spermatophyta</taxon>
        <taxon>Magnoliopsida</taxon>
        <taxon>eudicotyledons</taxon>
        <taxon>Gunneridae</taxon>
        <taxon>Pentapetalae</taxon>
        <taxon>asterids</taxon>
        <taxon>Ericales</taxon>
        <taxon>Theaceae</taxon>
        <taxon>Camellia</taxon>
    </lineage>
</organism>
<evidence type="ECO:0000313" key="1">
    <source>
        <dbReference type="EMBL" id="KAI8021821.1"/>
    </source>
</evidence>
<proteinExistence type="predicted"/>
<dbReference type="EMBL" id="CM045763">
    <property type="protein sequence ID" value="KAI8021821.1"/>
    <property type="molecule type" value="Genomic_DNA"/>
</dbReference>
<dbReference type="Proteomes" id="UP001060215">
    <property type="component" value="Chromosome 6"/>
</dbReference>
<keyword evidence="2" id="KW-1185">Reference proteome</keyword>
<name>A0ACC0IBU6_9ERIC</name>
<gene>
    <name evidence="1" type="ORF">LOK49_LG03G00520</name>
</gene>
<accession>A0ACC0IBU6</accession>
<comment type="caution">
    <text evidence="1">The sequence shown here is derived from an EMBL/GenBank/DDBJ whole genome shotgun (WGS) entry which is preliminary data.</text>
</comment>
<reference evidence="1 2" key="1">
    <citation type="journal article" date="2022" name="Plant J.">
        <title>Chromosome-level genome of Camellia lanceoleosa provides a valuable resource for understanding genome evolution and self-incompatibility.</title>
        <authorList>
            <person name="Gong W."/>
            <person name="Xiao S."/>
            <person name="Wang L."/>
            <person name="Liao Z."/>
            <person name="Chang Y."/>
            <person name="Mo W."/>
            <person name="Hu G."/>
            <person name="Li W."/>
            <person name="Zhao G."/>
            <person name="Zhu H."/>
            <person name="Hu X."/>
            <person name="Ji K."/>
            <person name="Xiang X."/>
            <person name="Song Q."/>
            <person name="Yuan D."/>
            <person name="Jin S."/>
            <person name="Zhang L."/>
        </authorList>
    </citation>
    <scope>NUCLEOTIDE SEQUENCE [LARGE SCALE GENOMIC DNA]</scope>
    <source>
        <strain evidence="1">SQ_2022a</strain>
    </source>
</reference>
<evidence type="ECO:0000313" key="2">
    <source>
        <dbReference type="Proteomes" id="UP001060215"/>
    </source>
</evidence>